<evidence type="ECO:0000313" key="6">
    <source>
        <dbReference type="EMBL" id="CAL1544051.1"/>
    </source>
</evidence>
<comment type="caution">
    <text evidence="6">The sequence shown here is derived from an EMBL/GenBank/DDBJ whole genome shotgun (WGS) entry which is preliminary data.</text>
</comment>
<sequence>MHVFDNIQCGAFHLPSCNDCEGGITGFIWRCTLCFGLSLCTSCYMSDLHGTSHPFIRYETHLYNG</sequence>
<dbReference type="SUPFAM" id="SSF57850">
    <property type="entry name" value="RING/U-box"/>
    <property type="match status" value="1"/>
</dbReference>
<keyword evidence="7" id="KW-1185">Reference proteome</keyword>
<dbReference type="InterPro" id="IPR000433">
    <property type="entry name" value="Znf_ZZ"/>
</dbReference>
<protein>
    <recommendedName>
        <fullName evidence="5">ZZ-type domain-containing protein</fullName>
    </recommendedName>
</protein>
<dbReference type="GO" id="GO:0008270">
    <property type="term" value="F:zinc ion binding"/>
    <property type="evidence" value="ECO:0007669"/>
    <property type="project" value="UniProtKB-KW"/>
</dbReference>
<name>A0AAV2IB42_LYMST</name>
<dbReference type="SMART" id="SM00291">
    <property type="entry name" value="ZnF_ZZ"/>
    <property type="match status" value="1"/>
</dbReference>
<dbReference type="Proteomes" id="UP001497497">
    <property type="component" value="Unassembled WGS sequence"/>
</dbReference>
<dbReference type="EMBL" id="CAXITT010000593">
    <property type="protein sequence ID" value="CAL1544051.1"/>
    <property type="molecule type" value="Genomic_DNA"/>
</dbReference>
<keyword evidence="3" id="KW-0862">Zinc</keyword>
<organism evidence="6 7">
    <name type="scientific">Lymnaea stagnalis</name>
    <name type="common">Great pond snail</name>
    <name type="synonym">Helix stagnalis</name>
    <dbReference type="NCBI Taxonomy" id="6523"/>
    <lineage>
        <taxon>Eukaryota</taxon>
        <taxon>Metazoa</taxon>
        <taxon>Spiralia</taxon>
        <taxon>Lophotrochozoa</taxon>
        <taxon>Mollusca</taxon>
        <taxon>Gastropoda</taxon>
        <taxon>Heterobranchia</taxon>
        <taxon>Euthyneura</taxon>
        <taxon>Panpulmonata</taxon>
        <taxon>Hygrophila</taxon>
        <taxon>Lymnaeoidea</taxon>
        <taxon>Lymnaeidae</taxon>
        <taxon>Lymnaea</taxon>
    </lineage>
</organism>
<evidence type="ECO:0000259" key="5">
    <source>
        <dbReference type="PROSITE" id="PS50135"/>
    </source>
</evidence>
<dbReference type="PROSITE" id="PS50135">
    <property type="entry name" value="ZF_ZZ_2"/>
    <property type="match status" value="1"/>
</dbReference>
<evidence type="ECO:0000256" key="4">
    <source>
        <dbReference type="PROSITE-ProRule" id="PRU00228"/>
    </source>
</evidence>
<reference evidence="6 7" key="1">
    <citation type="submission" date="2024-04" db="EMBL/GenBank/DDBJ databases">
        <authorList>
            <consortium name="Genoscope - CEA"/>
            <person name="William W."/>
        </authorList>
    </citation>
    <scope>NUCLEOTIDE SEQUENCE [LARGE SCALE GENOMIC DNA]</scope>
</reference>
<dbReference type="Pfam" id="PF00569">
    <property type="entry name" value="ZZ"/>
    <property type="match status" value="1"/>
</dbReference>
<keyword evidence="1" id="KW-0479">Metal-binding</keyword>
<evidence type="ECO:0000256" key="2">
    <source>
        <dbReference type="ARBA" id="ARBA00022771"/>
    </source>
</evidence>
<dbReference type="Gene3D" id="3.30.60.90">
    <property type="match status" value="1"/>
</dbReference>
<keyword evidence="2 4" id="KW-0863">Zinc-finger</keyword>
<gene>
    <name evidence="6" type="ORF">GSLYS_00017564001</name>
</gene>
<accession>A0AAV2IB42</accession>
<evidence type="ECO:0000256" key="1">
    <source>
        <dbReference type="ARBA" id="ARBA00022723"/>
    </source>
</evidence>
<feature type="domain" description="ZZ-type" evidence="5">
    <location>
        <begin position="12"/>
        <end position="63"/>
    </location>
</feature>
<proteinExistence type="predicted"/>
<evidence type="ECO:0000256" key="3">
    <source>
        <dbReference type="ARBA" id="ARBA00022833"/>
    </source>
</evidence>
<evidence type="ECO:0000313" key="7">
    <source>
        <dbReference type="Proteomes" id="UP001497497"/>
    </source>
</evidence>
<dbReference type="AlphaFoldDB" id="A0AAV2IB42"/>
<dbReference type="InterPro" id="IPR043145">
    <property type="entry name" value="Znf_ZZ_sf"/>
</dbReference>